<feature type="chain" id="PRO_5039179373" evidence="1">
    <location>
        <begin position="31"/>
        <end position="634"/>
    </location>
</feature>
<keyword evidence="3" id="KW-1185">Reference proteome</keyword>
<reference evidence="2 3" key="1">
    <citation type="submission" date="2016-07" db="EMBL/GenBank/DDBJ databases">
        <title>High microdiversification within the ubiquitous acI lineage of Actinobacteria.</title>
        <authorList>
            <person name="Neuenschwander S.M."/>
            <person name="Salcher M."/>
            <person name="Ghai R."/>
            <person name="Pernthaler J."/>
        </authorList>
    </citation>
    <scope>NUCLEOTIDE SEQUENCE [LARGE SCALE GENOMIC DNA]</scope>
    <source>
        <strain evidence="2">MMS-IA-56</strain>
    </source>
</reference>
<proteinExistence type="predicted"/>
<sequence>MSTKTTFKRVALVAVAALGLGVLSVAPSNAAAISVTVTPSATTSTIKTGETATISLTVSGILGGAGESLTVVGVRTKGASGTVNFNGTTDSTTTQLRAGSSSGAGAVLASGAYSADGIALDTTTASASGTPVRAVVKANLVNPTTAGTYEVTIYTAAANGSVGTTDIKPFVWTVTVTADSKIADTSSTSTISAGTSNPGTADATVVATSATTGTAAAATIKFVASNATASTADPINVTVAGPGFLVTGTDTTTSMARANATARFVTTGTGATNYVLVYSDGTAGKSTITFTSSLSGAVLATESLTFADKKPSTITVAVKKAYIAAGKTTPKVFSVSVKDSAGNLVTDSTITGTRTDTTTAGKAIATADLTCGSFDTKDLVYYCSATGTSSVAFGAAEYKITATGTDADATAVSAMGSTYYSDIVAASVSITAPATASVGDKVTYTLTLTDKNGKPVADSTYEGAAANQSAALGQFGGILWNTTTVPTYTSAVKPFNAGETVTTVSGVATVDVYVPAVSGTITNTWVLAGKSGAAVGAIADAIAGTTITTTTVVTNPGVDAATDAANEATDAANAATDAALAAADAADAATAAAQDASDAVAALSATVAKLVASLKAQITSLTNLVIKIQKKVKA</sequence>
<protein>
    <submittedName>
        <fullName evidence="2">Uncharacterized protein</fullName>
    </submittedName>
</protein>
<evidence type="ECO:0000313" key="3">
    <source>
        <dbReference type="Proteomes" id="UP000217215"/>
    </source>
</evidence>
<evidence type="ECO:0000313" key="2">
    <source>
        <dbReference type="EMBL" id="ASY15379.1"/>
    </source>
</evidence>
<evidence type="ECO:0000256" key="1">
    <source>
        <dbReference type="SAM" id="SignalP"/>
    </source>
</evidence>
<dbReference type="KEGG" id="psuf:A1sIA56_00250"/>
<dbReference type="RefSeq" id="WP_095672975.1">
    <property type="nucleotide sequence ID" value="NZ_CP016773.1"/>
</dbReference>
<feature type="signal peptide" evidence="1">
    <location>
        <begin position="1"/>
        <end position="30"/>
    </location>
</feature>
<dbReference type="AlphaFoldDB" id="A0A249KFA1"/>
<accession>A0A249KFA1</accession>
<gene>
    <name evidence="2" type="ORF">A1sIA56_00250</name>
</gene>
<name>A0A249KFA1_9ACTN</name>
<keyword evidence="1" id="KW-0732">Signal</keyword>
<dbReference type="EMBL" id="CP016773">
    <property type="protein sequence ID" value="ASY15379.1"/>
    <property type="molecule type" value="Genomic_DNA"/>
</dbReference>
<organism evidence="2 3">
    <name type="scientific">Candidatus Planktophila sulfonica</name>
    <dbReference type="NCBI Taxonomy" id="1884904"/>
    <lineage>
        <taxon>Bacteria</taxon>
        <taxon>Bacillati</taxon>
        <taxon>Actinomycetota</taxon>
        <taxon>Actinomycetes</taxon>
        <taxon>Candidatus Nanopelagicales</taxon>
        <taxon>Candidatus Nanopelagicaceae</taxon>
        <taxon>Candidatus Planktophila</taxon>
    </lineage>
</organism>
<dbReference type="Proteomes" id="UP000217215">
    <property type="component" value="Chromosome"/>
</dbReference>